<reference evidence="2 3" key="1">
    <citation type="submission" date="2019-10" db="EMBL/GenBank/DDBJ databases">
        <title>Whole genome shotgun sequence of Acrocarpospora macrocephala NBRC 16266.</title>
        <authorList>
            <person name="Ichikawa N."/>
            <person name="Kimura A."/>
            <person name="Kitahashi Y."/>
            <person name="Komaki H."/>
            <person name="Oguchi A."/>
        </authorList>
    </citation>
    <scope>NUCLEOTIDE SEQUENCE [LARGE SCALE GENOMIC DNA]</scope>
    <source>
        <strain evidence="2 3">NBRC 16266</strain>
    </source>
</reference>
<dbReference type="EMBL" id="BLAE01000055">
    <property type="protein sequence ID" value="GES14151.1"/>
    <property type="molecule type" value="Genomic_DNA"/>
</dbReference>
<name>A0A5M3X3D8_9ACTN</name>
<keyword evidence="1" id="KW-0812">Transmembrane</keyword>
<gene>
    <name evidence="2" type="ORF">Amac_077480</name>
</gene>
<organism evidence="2 3">
    <name type="scientific">Acrocarpospora macrocephala</name>
    <dbReference type="NCBI Taxonomy" id="150177"/>
    <lineage>
        <taxon>Bacteria</taxon>
        <taxon>Bacillati</taxon>
        <taxon>Actinomycetota</taxon>
        <taxon>Actinomycetes</taxon>
        <taxon>Streptosporangiales</taxon>
        <taxon>Streptosporangiaceae</taxon>
        <taxon>Acrocarpospora</taxon>
    </lineage>
</organism>
<keyword evidence="1" id="KW-1133">Transmembrane helix</keyword>
<dbReference type="Proteomes" id="UP000331127">
    <property type="component" value="Unassembled WGS sequence"/>
</dbReference>
<keyword evidence="3" id="KW-1185">Reference proteome</keyword>
<evidence type="ECO:0000313" key="2">
    <source>
        <dbReference type="EMBL" id="GES14151.1"/>
    </source>
</evidence>
<sequence length="79" mass="8435">MMIRPPPPGRLRHFIGVRTTFSGVTGADAEAPSNGRGSLIMPSLVRRLPRIALIAAIRGIAAAIAAAPIHLAIWWIAHH</sequence>
<evidence type="ECO:0000256" key="1">
    <source>
        <dbReference type="SAM" id="Phobius"/>
    </source>
</evidence>
<accession>A0A5M3X3D8</accession>
<evidence type="ECO:0000313" key="3">
    <source>
        <dbReference type="Proteomes" id="UP000331127"/>
    </source>
</evidence>
<proteinExistence type="predicted"/>
<comment type="caution">
    <text evidence="2">The sequence shown here is derived from an EMBL/GenBank/DDBJ whole genome shotgun (WGS) entry which is preliminary data.</text>
</comment>
<protein>
    <submittedName>
        <fullName evidence="2">Uncharacterized protein</fullName>
    </submittedName>
</protein>
<feature type="transmembrane region" description="Helical" evidence="1">
    <location>
        <begin position="51"/>
        <end position="77"/>
    </location>
</feature>
<dbReference type="AlphaFoldDB" id="A0A5M3X3D8"/>
<keyword evidence="1" id="KW-0472">Membrane</keyword>